<dbReference type="AlphaFoldDB" id="D9QSQ2"/>
<feature type="domain" description="4Fe-4S ferredoxin-type" evidence="11">
    <location>
        <begin position="28"/>
        <end position="55"/>
    </location>
</feature>
<dbReference type="InterPro" id="IPR017900">
    <property type="entry name" value="4Fe4S_Fe_S_CS"/>
</dbReference>
<evidence type="ECO:0000256" key="5">
    <source>
        <dbReference type="ARBA" id="ARBA00022485"/>
    </source>
</evidence>
<comment type="function">
    <text evidence="2 10">Ferredoxins are iron-sulfur proteins that transfer electrons in a wide variety of metabolic reactions.</text>
</comment>
<keyword evidence="8 10" id="KW-0408">Iron</keyword>
<dbReference type="eggNOG" id="COG2768">
    <property type="taxonomic scope" value="Bacteria"/>
</dbReference>
<dbReference type="GO" id="GO:0009055">
    <property type="term" value="F:electron transfer activity"/>
    <property type="evidence" value="ECO:0007669"/>
    <property type="project" value="UniProtKB-UniRule"/>
</dbReference>
<evidence type="ECO:0000256" key="3">
    <source>
        <dbReference type="ARBA" id="ARBA00013529"/>
    </source>
</evidence>
<keyword evidence="9 10" id="KW-0411">Iron-sulfur</keyword>
<evidence type="ECO:0000256" key="7">
    <source>
        <dbReference type="ARBA" id="ARBA00022982"/>
    </source>
</evidence>
<dbReference type="KEGG" id="aar:Acear_0038"/>
<protein>
    <recommendedName>
        <fullName evidence="3 10">Ferredoxin</fullName>
    </recommendedName>
</protein>
<sequence>MAFKVTDECVACETCLDECPEDAIEEGDIYSIDEDECIECGICADECPTEAIIEE</sequence>
<dbReference type="PANTHER" id="PTHR24960">
    <property type="entry name" value="PHOTOSYSTEM I IRON-SULFUR CENTER-RELATED"/>
    <property type="match status" value="1"/>
</dbReference>
<evidence type="ECO:0000313" key="13">
    <source>
        <dbReference type="Proteomes" id="UP000001661"/>
    </source>
</evidence>
<dbReference type="OrthoDB" id="9803397at2"/>
<dbReference type="PANTHER" id="PTHR24960:SF79">
    <property type="entry name" value="PHOTOSYSTEM I IRON-SULFUR CENTER"/>
    <property type="match status" value="1"/>
</dbReference>
<evidence type="ECO:0000256" key="2">
    <source>
        <dbReference type="ARBA" id="ARBA00003532"/>
    </source>
</evidence>
<gene>
    <name evidence="12" type="ordered locus">Acear_0038</name>
</gene>
<dbReference type="Pfam" id="PF00037">
    <property type="entry name" value="Fer4"/>
    <property type="match status" value="2"/>
</dbReference>
<comment type="cofactor">
    <cofactor evidence="1 10">
        <name>[4Fe-4S] cluster</name>
        <dbReference type="ChEBI" id="CHEBI:49883"/>
    </cofactor>
</comment>
<organism evidence="12 13">
    <name type="scientific">Acetohalobium arabaticum (strain ATCC 49924 / DSM 5501 / Z-7288)</name>
    <dbReference type="NCBI Taxonomy" id="574087"/>
    <lineage>
        <taxon>Bacteria</taxon>
        <taxon>Bacillati</taxon>
        <taxon>Bacillota</taxon>
        <taxon>Clostridia</taxon>
        <taxon>Halanaerobiales</taxon>
        <taxon>Halobacteroidaceae</taxon>
        <taxon>Acetohalobium</taxon>
    </lineage>
</organism>
<dbReference type="InterPro" id="IPR000813">
    <property type="entry name" value="7Fe_ferredoxin"/>
</dbReference>
<evidence type="ECO:0000256" key="4">
    <source>
        <dbReference type="ARBA" id="ARBA00022448"/>
    </source>
</evidence>
<keyword evidence="5 10" id="KW-0004">4Fe-4S</keyword>
<evidence type="ECO:0000256" key="1">
    <source>
        <dbReference type="ARBA" id="ARBA00001966"/>
    </source>
</evidence>
<dbReference type="InterPro" id="IPR050157">
    <property type="entry name" value="PSI_iron-sulfur_center"/>
</dbReference>
<keyword evidence="13" id="KW-1185">Reference proteome</keyword>
<dbReference type="PRINTS" id="PR00354">
    <property type="entry name" value="7FE8SFRDOXIN"/>
</dbReference>
<feature type="domain" description="4Fe-4S ferredoxin-type" evidence="11">
    <location>
        <begin position="1"/>
        <end position="25"/>
    </location>
</feature>
<dbReference type="SUPFAM" id="SSF54862">
    <property type="entry name" value="4Fe-4S ferredoxins"/>
    <property type="match status" value="1"/>
</dbReference>
<dbReference type="InterPro" id="IPR017896">
    <property type="entry name" value="4Fe4S_Fe-S-bd"/>
</dbReference>
<keyword evidence="7 10" id="KW-0249">Electron transport</keyword>
<keyword evidence="4 10" id="KW-0813">Transport</keyword>
<dbReference type="GO" id="GO:0051539">
    <property type="term" value="F:4 iron, 4 sulfur cluster binding"/>
    <property type="evidence" value="ECO:0007669"/>
    <property type="project" value="UniProtKB-UniRule"/>
</dbReference>
<evidence type="ECO:0000256" key="6">
    <source>
        <dbReference type="ARBA" id="ARBA00022723"/>
    </source>
</evidence>
<name>D9QSQ2_ACEAZ</name>
<keyword evidence="6 10" id="KW-0479">Metal-binding</keyword>
<dbReference type="Proteomes" id="UP000001661">
    <property type="component" value="Chromosome"/>
</dbReference>
<reference evidence="12 13" key="1">
    <citation type="journal article" date="2010" name="Stand. Genomic Sci.">
        <title>Complete genome sequence of Acetohalobium arabaticum type strain (Z-7288).</title>
        <authorList>
            <person name="Sikorski J."/>
            <person name="Lapidus A."/>
            <person name="Chertkov O."/>
            <person name="Lucas S."/>
            <person name="Copeland A."/>
            <person name="Glavina Del Rio T."/>
            <person name="Nolan M."/>
            <person name="Tice H."/>
            <person name="Cheng J.F."/>
            <person name="Han C."/>
            <person name="Brambilla E."/>
            <person name="Pitluck S."/>
            <person name="Liolios K."/>
            <person name="Ivanova N."/>
            <person name="Mavromatis K."/>
            <person name="Mikhailova N."/>
            <person name="Pati A."/>
            <person name="Bruce D."/>
            <person name="Detter C."/>
            <person name="Tapia R."/>
            <person name="Goodwin L."/>
            <person name="Chen A."/>
            <person name="Palaniappan K."/>
            <person name="Land M."/>
            <person name="Hauser L."/>
            <person name="Chang Y.J."/>
            <person name="Jeffries C.D."/>
            <person name="Rohde M."/>
            <person name="Goker M."/>
            <person name="Spring S."/>
            <person name="Woyke T."/>
            <person name="Bristow J."/>
            <person name="Eisen J.A."/>
            <person name="Markowitz V."/>
            <person name="Hugenholtz P."/>
            <person name="Kyrpides N.C."/>
            <person name="Klenk H.P."/>
        </authorList>
    </citation>
    <scope>NUCLEOTIDE SEQUENCE [LARGE SCALE GENOMIC DNA]</scope>
    <source>
        <strain evidence="13">ATCC 49924 / DSM 5501 / Z-7288</strain>
    </source>
</reference>
<dbReference type="EMBL" id="CP002105">
    <property type="protein sequence ID" value="ADL11590.1"/>
    <property type="molecule type" value="Genomic_DNA"/>
</dbReference>
<dbReference type="RefSeq" id="WP_013277037.1">
    <property type="nucleotide sequence ID" value="NC_014378.1"/>
</dbReference>
<evidence type="ECO:0000256" key="10">
    <source>
        <dbReference type="RuleBase" id="RU365098"/>
    </source>
</evidence>
<dbReference type="PROSITE" id="PS00198">
    <property type="entry name" value="4FE4S_FER_1"/>
    <property type="match status" value="1"/>
</dbReference>
<proteinExistence type="predicted"/>
<dbReference type="PROSITE" id="PS51379">
    <property type="entry name" value="4FE4S_FER_2"/>
    <property type="match status" value="2"/>
</dbReference>
<evidence type="ECO:0000256" key="8">
    <source>
        <dbReference type="ARBA" id="ARBA00023004"/>
    </source>
</evidence>
<dbReference type="Gene3D" id="3.30.70.20">
    <property type="match status" value="1"/>
</dbReference>
<dbReference type="HOGENOM" id="CLU_139698_11_4_9"/>
<evidence type="ECO:0000256" key="9">
    <source>
        <dbReference type="ARBA" id="ARBA00023014"/>
    </source>
</evidence>
<accession>D9QSQ2</accession>
<evidence type="ECO:0000313" key="12">
    <source>
        <dbReference type="EMBL" id="ADL11590.1"/>
    </source>
</evidence>
<evidence type="ECO:0000259" key="11">
    <source>
        <dbReference type="PROSITE" id="PS51379"/>
    </source>
</evidence>
<dbReference type="GO" id="GO:0046872">
    <property type="term" value="F:metal ion binding"/>
    <property type="evidence" value="ECO:0007669"/>
    <property type="project" value="UniProtKB-UniRule"/>
</dbReference>